<dbReference type="CDD" id="cd00371">
    <property type="entry name" value="HMA"/>
    <property type="match status" value="1"/>
</dbReference>
<evidence type="ECO:0000256" key="2">
    <source>
        <dbReference type="ARBA" id="ARBA00006024"/>
    </source>
</evidence>
<comment type="similarity">
    <text evidence="2 10">Belongs to the cation transport ATPase (P-type) (TC 3.A.3) family. Type IB subfamily.</text>
</comment>
<dbReference type="Gene3D" id="3.40.1110.10">
    <property type="entry name" value="Calcium-transporting ATPase, cytoplasmic domain N"/>
    <property type="match status" value="1"/>
</dbReference>
<organism evidence="12 13">
    <name type="scientific">Aquiluna borgnonia</name>
    <dbReference type="NCBI Taxonomy" id="2499157"/>
    <lineage>
        <taxon>Bacteria</taxon>
        <taxon>Bacillati</taxon>
        <taxon>Actinomycetota</taxon>
        <taxon>Actinomycetes</taxon>
        <taxon>Micrococcales</taxon>
        <taxon>Microbacteriaceae</taxon>
        <taxon>Luna cluster</taxon>
        <taxon>Luna-1 subcluster</taxon>
        <taxon>Aquiluna</taxon>
    </lineage>
</organism>
<dbReference type="GO" id="GO:0005886">
    <property type="term" value="C:plasma membrane"/>
    <property type="evidence" value="ECO:0007669"/>
    <property type="project" value="UniProtKB-SubCell"/>
</dbReference>
<evidence type="ECO:0000313" key="13">
    <source>
        <dbReference type="Proteomes" id="UP000501003"/>
    </source>
</evidence>
<dbReference type="Pfam" id="PF00122">
    <property type="entry name" value="E1-E2_ATPase"/>
    <property type="match status" value="1"/>
</dbReference>
<keyword evidence="10" id="KW-1003">Cell membrane</keyword>
<keyword evidence="3 10" id="KW-0812">Transmembrane</keyword>
<dbReference type="GO" id="GO:0055070">
    <property type="term" value="P:copper ion homeostasis"/>
    <property type="evidence" value="ECO:0007669"/>
    <property type="project" value="TreeGrafter"/>
</dbReference>
<dbReference type="InterPro" id="IPR027256">
    <property type="entry name" value="P-typ_ATPase_IB"/>
</dbReference>
<dbReference type="InterPro" id="IPR023298">
    <property type="entry name" value="ATPase_P-typ_TM_dom_sf"/>
</dbReference>
<dbReference type="GO" id="GO:0005524">
    <property type="term" value="F:ATP binding"/>
    <property type="evidence" value="ECO:0007669"/>
    <property type="project" value="UniProtKB-UniRule"/>
</dbReference>
<dbReference type="SUPFAM" id="SSF55008">
    <property type="entry name" value="HMA, heavy metal-associated domain"/>
    <property type="match status" value="1"/>
</dbReference>
<feature type="domain" description="HMA" evidence="11">
    <location>
        <begin position="5"/>
        <end position="69"/>
    </location>
</feature>
<evidence type="ECO:0000256" key="3">
    <source>
        <dbReference type="ARBA" id="ARBA00022692"/>
    </source>
</evidence>
<dbReference type="RefSeq" id="WP_173493030.1">
    <property type="nucleotide sequence ID" value="NZ_CP054056.1"/>
</dbReference>
<dbReference type="PRINTS" id="PR00119">
    <property type="entry name" value="CATATPASE"/>
</dbReference>
<keyword evidence="5 10" id="KW-0547">Nucleotide-binding</keyword>
<keyword evidence="4 10" id="KW-0479">Metal-binding</keyword>
<dbReference type="Gene3D" id="3.40.50.1000">
    <property type="entry name" value="HAD superfamily/HAD-like"/>
    <property type="match status" value="1"/>
</dbReference>
<dbReference type="NCBIfam" id="TIGR01494">
    <property type="entry name" value="ATPase_P-type"/>
    <property type="match status" value="1"/>
</dbReference>
<proteinExistence type="inferred from homology"/>
<reference evidence="12 13" key="1">
    <citation type="submission" date="2020-05" db="EMBL/GenBank/DDBJ databases">
        <title>Aquirufa sp. strain 15G-AUS-rot a new Aquirufa species.</title>
        <authorList>
            <person name="Pitt A."/>
            <person name="Hahn M.W."/>
        </authorList>
    </citation>
    <scope>NUCLEOTIDE SEQUENCE [LARGE SCALE GENOMIC DNA]</scope>
    <source>
        <strain evidence="12 13">15G-AUS-rot</strain>
    </source>
</reference>
<dbReference type="PROSITE" id="PS01047">
    <property type="entry name" value="HMA_1"/>
    <property type="match status" value="1"/>
</dbReference>
<evidence type="ECO:0000256" key="10">
    <source>
        <dbReference type="RuleBase" id="RU362081"/>
    </source>
</evidence>
<feature type="transmembrane region" description="Helical" evidence="10">
    <location>
        <begin position="346"/>
        <end position="373"/>
    </location>
</feature>
<dbReference type="InterPro" id="IPR006121">
    <property type="entry name" value="HMA_dom"/>
</dbReference>
<feature type="transmembrane region" description="Helical" evidence="10">
    <location>
        <begin position="82"/>
        <end position="98"/>
    </location>
</feature>
<dbReference type="PROSITE" id="PS50846">
    <property type="entry name" value="HMA_2"/>
    <property type="match status" value="1"/>
</dbReference>
<feature type="transmembrane region" description="Helical" evidence="10">
    <location>
        <begin position="642"/>
        <end position="662"/>
    </location>
</feature>
<accession>A0A7D4TID1</accession>
<evidence type="ECO:0000256" key="5">
    <source>
        <dbReference type="ARBA" id="ARBA00022741"/>
    </source>
</evidence>
<dbReference type="PANTHER" id="PTHR43520">
    <property type="entry name" value="ATP7, ISOFORM B"/>
    <property type="match status" value="1"/>
</dbReference>
<gene>
    <name evidence="12" type="primary">cadA</name>
    <name evidence="12" type="ORF">HRU87_00520</name>
</gene>
<dbReference type="Gene3D" id="3.30.70.100">
    <property type="match status" value="1"/>
</dbReference>
<protein>
    <submittedName>
        <fullName evidence="12">Cadmium-translocating P-type ATPase</fullName>
    </submittedName>
</protein>
<dbReference type="Pfam" id="PF00702">
    <property type="entry name" value="Hydrolase"/>
    <property type="match status" value="1"/>
</dbReference>
<feature type="transmembrane region" description="Helical" evidence="10">
    <location>
        <begin position="142"/>
        <end position="160"/>
    </location>
</feature>
<evidence type="ECO:0000256" key="8">
    <source>
        <dbReference type="ARBA" id="ARBA00022989"/>
    </source>
</evidence>
<keyword evidence="13" id="KW-1185">Reference proteome</keyword>
<keyword evidence="7" id="KW-1278">Translocase</keyword>
<dbReference type="PROSITE" id="PS00154">
    <property type="entry name" value="ATPASE_E1_E2"/>
    <property type="match status" value="1"/>
</dbReference>
<evidence type="ECO:0000256" key="1">
    <source>
        <dbReference type="ARBA" id="ARBA00004651"/>
    </source>
</evidence>
<dbReference type="KEGG" id="aqg:HRU87_00520"/>
<keyword evidence="6 10" id="KW-0067">ATP-binding</keyword>
<dbReference type="Gene3D" id="2.70.150.10">
    <property type="entry name" value="Calcium-transporting ATPase, cytoplasmic transduction domain A"/>
    <property type="match status" value="1"/>
</dbReference>
<evidence type="ECO:0000256" key="4">
    <source>
        <dbReference type="ARBA" id="ARBA00022723"/>
    </source>
</evidence>
<dbReference type="InterPro" id="IPR001757">
    <property type="entry name" value="P_typ_ATPase"/>
</dbReference>
<dbReference type="InterPro" id="IPR059000">
    <property type="entry name" value="ATPase_P-type_domA"/>
</dbReference>
<dbReference type="NCBIfam" id="TIGR01525">
    <property type="entry name" value="ATPase-IB_hvy"/>
    <property type="match status" value="1"/>
</dbReference>
<dbReference type="InterPro" id="IPR036163">
    <property type="entry name" value="HMA_dom_sf"/>
</dbReference>
<dbReference type="NCBIfam" id="TIGR01512">
    <property type="entry name" value="ATPase-IB2_Cd"/>
    <property type="match status" value="1"/>
</dbReference>
<feature type="transmembrane region" description="Helical" evidence="10">
    <location>
        <begin position="166"/>
        <end position="184"/>
    </location>
</feature>
<dbReference type="SUPFAM" id="SSF81653">
    <property type="entry name" value="Calcium ATPase, transduction domain A"/>
    <property type="match status" value="1"/>
</dbReference>
<dbReference type="InterPro" id="IPR008250">
    <property type="entry name" value="ATPase_P-typ_transduc_dom_A_sf"/>
</dbReference>
<evidence type="ECO:0000256" key="7">
    <source>
        <dbReference type="ARBA" id="ARBA00022967"/>
    </source>
</evidence>
<sequence>MPKPELLELDIEGMTCTACARRVEKNLNRVSGVTAYVDFATEKAHLQLSTPVDLNTIKSAVTSAGYQVGEGRSELSSLLPRLWVGGLLSTLAMLLGMVEQLKFEGSHLVVWAAATVVLAYVAYPFHSAAVKNLRHLDTTMDTLVSLGSLVAYGYSVYLIAQGHTHNYFEVAAVVPTVVLFGRFIEVRARRSATDSVRALLAAIPETATIIRDGNREVIASSEVKKGMRVLIAFGERLPVDGTLMSDFAQLDTSTLTGESLPAQFKAGDTLSAGTTVVGGEIEIEALGSASVSRLSRIADLVREATAQKTKLASLTDRISSVFVPAVIVIALVTLLLWLAFGAELDFAVQAAIAVLVIACPCALGIAVPMSLVVATSVGTKRSIVIRNPDSLRLLSKVTRVVFDKTGTLTDGKLKVVSAIGLGGVSKERAIAMAAAVERSSKHPVALAIAQLDDSLAASETREIAGQGSVGMVDGLKVSVEKPGQYTNQVELDEALVLAGPNTLVVVAWEGWAHALIELSDEIRPGAKQAVSKLQEMGLETMLLSGDQSARVQFVSESLGMDSFRGGVSPEEKLDLLKAADEVTAMVGDGINDVAALSAADVGIAMGSGAHAAQAASAITILDDDPNSIAFALKLAKRTHRNILQNLGWAFGYNVLLIPFAALGLLNPLLAGTAMAFSSVSVVVNSLRLKWQDIGAQRSGS</sequence>
<dbReference type="PANTHER" id="PTHR43520:SF8">
    <property type="entry name" value="P-TYPE CU(+) TRANSPORTER"/>
    <property type="match status" value="1"/>
</dbReference>
<comment type="subcellular location">
    <subcellularLocation>
        <location evidence="1">Cell membrane</location>
        <topology evidence="1">Multi-pass membrane protein</topology>
    </subcellularLocation>
</comment>
<evidence type="ECO:0000259" key="11">
    <source>
        <dbReference type="PROSITE" id="PS50846"/>
    </source>
</evidence>
<dbReference type="InterPro" id="IPR017969">
    <property type="entry name" value="Heavy-metal-associated_CS"/>
</dbReference>
<dbReference type="PRINTS" id="PR00943">
    <property type="entry name" value="CUATPASE"/>
</dbReference>
<evidence type="ECO:0000313" key="12">
    <source>
        <dbReference type="EMBL" id="QKJ24731.1"/>
    </source>
</evidence>
<evidence type="ECO:0000256" key="6">
    <source>
        <dbReference type="ARBA" id="ARBA00022840"/>
    </source>
</evidence>
<dbReference type="InterPro" id="IPR018303">
    <property type="entry name" value="ATPase_P-typ_P_site"/>
</dbReference>
<dbReference type="SUPFAM" id="SSF81665">
    <property type="entry name" value="Calcium ATPase, transmembrane domain M"/>
    <property type="match status" value="1"/>
</dbReference>
<keyword evidence="9 10" id="KW-0472">Membrane</keyword>
<dbReference type="InterPro" id="IPR036412">
    <property type="entry name" value="HAD-like_sf"/>
</dbReference>
<dbReference type="GO" id="GO:0016887">
    <property type="term" value="F:ATP hydrolysis activity"/>
    <property type="evidence" value="ECO:0007669"/>
    <property type="project" value="InterPro"/>
</dbReference>
<dbReference type="Pfam" id="PF00403">
    <property type="entry name" value="HMA"/>
    <property type="match status" value="1"/>
</dbReference>
<dbReference type="NCBIfam" id="TIGR01511">
    <property type="entry name" value="ATPase-IB1_Cu"/>
    <property type="match status" value="1"/>
</dbReference>
<evidence type="ECO:0000256" key="9">
    <source>
        <dbReference type="ARBA" id="ARBA00023136"/>
    </source>
</evidence>
<keyword evidence="8 10" id="KW-1133">Transmembrane helix</keyword>
<feature type="transmembrane region" description="Helical" evidence="10">
    <location>
        <begin position="110"/>
        <end position="130"/>
    </location>
</feature>
<name>A0A7D4TID1_9MICO</name>
<dbReference type="GO" id="GO:0005507">
    <property type="term" value="F:copper ion binding"/>
    <property type="evidence" value="ECO:0007669"/>
    <property type="project" value="TreeGrafter"/>
</dbReference>
<dbReference type="InterPro" id="IPR023299">
    <property type="entry name" value="ATPase_P-typ_cyto_dom_N"/>
</dbReference>
<dbReference type="GO" id="GO:0043682">
    <property type="term" value="F:P-type divalent copper transporter activity"/>
    <property type="evidence" value="ECO:0007669"/>
    <property type="project" value="TreeGrafter"/>
</dbReference>
<dbReference type="EMBL" id="CP054056">
    <property type="protein sequence ID" value="QKJ24731.1"/>
    <property type="molecule type" value="Genomic_DNA"/>
</dbReference>
<dbReference type="Proteomes" id="UP000501003">
    <property type="component" value="Chromosome"/>
</dbReference>
<feature type="transmembrane region" description="Helical" evidence="10">
    <location>
        <begin position="318"/>
        <end position="340"/>
    </location>
</feature>
<dbReference type="SUPFAM" id="SSF56784">
    <property type="entry name" value="HAD-like"/>
    <property type="match status" value="1"/>
</dbReference>
<dbReference type="AlphaFoldDB" id="A0A7D4TID1"/>
<dbReference type="InterPro" id="IPR023214">
    <property type="entry name" value="HAD_sf"/>
</dbReference>